<evidence type="ECO:0000256" key="1">
    <source>
        <dbReference type="SAM" id="MobiDB-lite"/>
    </source>
</evidence>
<dbReference type="EMBL" id="CP049142">
    <property type="protein sequence ID" value="QIE91392.1"/>
    <property type="molecule type" value="Genomic_DNA"/>
</dbReference>
<name>A0A6G6J7Z3_PSENT</name>
<gene>
    <name evidence="4" type="ORF">G5B91_34165</name>
</gene>
<feature type="compositionally biased region" description="Acidic residues" evidence="1">
    <location>
        <begin position="485"/>
        <end position="496"/>
    </location>
</feature>
<organism evidence="4 5">
    <name type="scientific">Pseudomonas nitroreducens</name>
    <dbReference type="NCBI Taxonomy" id="46680"/>
    <lineage>
        <taxon>Bacteria</taxon>
        <taxon>Pseudomonadati</taxon>
        <taxon>Pseudomonadota</taxon>
        <taxon>Gammaproteobacteria</taxon>
        <taxon>Pseudomonadales</taxon>
        <taxon>Pseudomonadaceae</taxon>
        <taxon>Pseudomonas</taxon>
    </lineage>
</organism>
<reference evidence="4 5" key="1">
    <citation type="submission" date="2020-02" db="EMBL/GenBank/DDBJ databases">
        <title>Integrative conjugative elements (ICEs) and plasmids drive adaptation of Pseudomonas nitroreducens strain HBP1 to wastewater environment.</title>
        <authorList>
            <person name="Sentchilo V."/>
            <person name="Carraro N."/>
            <person name="Bertelli C."/>
            <person name="van der Meer J.R."/>
        </authorList>
    </citation>
    <scope>NUCLEOTIDE SEQUENCE [LARGE SCALE GENOMIC DNA]</scope>
    <source>
        <strain evidence="4 5">HBP1</strain>
        <plasmid evidence="5">ppnihbp1_1</plasmid>
    </source>
</reference>
<dbReference type="InterPro" id="IPR005546">
    <property type="entry name" value="Autotransporte_beta"/>
</dbReference>
<feature type="chain" id="PRO_5026215286" evidence="2">
    <location>
        <begin position="25"/>
        <end position="907"/>
    </location>
</feature>
<feature type="domain" description="Autotransporter" evidence="3">
    <location>
        <begin position="636"/>
        <end position="907"/>
    </location>
</feature>
<proteinExistence type="predicted"/>
<keyword evidence="2" id="KW-0732">Signal</keyword>
<protein>
    <submittedName>
        <fullName evidence="4">Autotransporter outer membrane beta-barrel domain-containing protein</fullName>
    </submittedName>
</protein>
<dbReference type="Pfam" id="PF03797">
    <property type="entry name" value="Autotransporter"/>
    <property type="match status" value="1"/>
</dbReference>
<evidence type="ECO:0000313" key="5">
    <source>
        <dbReference type="Proteomes" id="UP000501063"/>
    </source>
</evidence>
<feature type="signal peptide" evidence="2">
    <location>
        <begin position="1"/>
        <end position="24"/>
    </location>
</feature>
<dbReference type="RefSeq" id="WP_024767801.1">
    <property type="nucleotide sequence ID" value="NZ_CP049142.1"/>
</dbReference>
<dbReference type="KEGG" id="pnt:G5B91_34165"/>
<dbReference type="InterPro" id="IPR006315">
    <property type="entry name" value="OM_autotransptr_brl_dom"/>
</dbReference>
<dbReference type="AlphaFoldDB" id="A0A6G6J7Z3"/>
<feature type="region of interest" description="Disordered" evidence="1">
    <location>
        <begin position="485"/>
        <end position="554"/>
    </location>
</feature>
<evidence type="ECO:0000259" key="3">
    <source>
        <dbReference type="PROSITE" id="PS51208"/>
    </source>
</evidence>
<dbReference type="SUPFAM" id="SSF103515">
    <property type="entry name" value="Autotransporter"/>
    <property type="match status" value="1"/>
</dbReference>
<dbReference type="NCBIfam" id="TIGR01414">
    <property type="entry name" value="autotrans_barl"/>
    <property type="match status" value="1"/>
</dbReference>
<sequence>MIKLQWQQSLLAIAISSAAMNVIAQDYIVNAGPSDFTGVQSSLNFTGGFTSLQAEPDFILGHSLFADSVTNNATIQVYTDGARPLALVDSSITGSVVNAGTLKTNGALSSGLTLINTLVGGDVKNTGTINTLGRQFDNNGNKAAALNLRDSGIGGNLENSGQIYANGGGSIGVDFSGTQENLIKGGIINSGSISVGGTDSIGLNVRSAKINGSIKNSSLIGATGDGAIGVVVADSQVGEITNAGNINVNAADRVSADPSVVGVYLRNVKGLDANGNAVDLTLNNTRTISSAGVGIKVDDADSVVVIKSSSLGAITGKTAAIEGNGHTILNMAGGNITGDLVGLDQINISTIGRFTSSKIDAASMNLANNSTAYLTAAGTKLTGDLNVSSGAKVDMQLSDETVATNPYLEVGGTAVFAANSSVTVSSKANAFNPTNAGVEYTLLKAGALTDEGMKVASNSYLLDVKSYVVNGNTVKAVVAAKSDDDIGNIENPEEPGSETGNGNTGGEAGGNSAGNTGGEAGGNTGGNTGNEAGGNTAGNTGGEAGSNTAGGQSQNGATGALLAMKNSVLGQLDTSDPVYQALANASTREEVARIAQQLTPEVNGGGSRAAVTGQNIVNNAISNRVSGLRSGMSSGDTFKEAGVWVQALSNQGDQDQRGGVDGYESNSAGIAVGVDDKINDQTTVGVAYSYMNTNVTSDSGDKTEVQGSAFTLYGSYELGNWFADASLSAGKNDNDSKRYIVGTQAKGSYDSDVLSASLLGGYDFRFDNLVVEPRVGARYTNVKIDSYREHGSSAALSIGAQRFEVGEFGAGVRIAGDFPVGMGNLEPEATLMAWHDVIGDKVSSTSSYVLGGNPFVTSGASPVRDSYEATVGATYKVGAVTVGANYGYQTKTDFEGNTVTGRVRYDF</sequence>
<dbReference type="SMART" id="SM00869">
    <property type="entry name" value="Autotransporter"/>
    <property type="match status" value="1"/>
</dbReference>
<dbReference type="Proteomes" id="UP000501063">
    <property type="component" value="Plasmid pPniHBP1_1"/>
</dbReference>
<dbReference type="InterPro" id="IPR036709">
    <property type="entry name" value="Autotransporte_beta_dom_sf"/>
</dbReference>
<geneLocation type="plasmid" evidence="5">
    <name>ppnihbp1_1</name>
</geneLocation>
<dbReference type="PROSITE" id="PS51208">
    <property type="entry name" value="AUTOTRANSPORTER"/>
    <property type="match status" value="1"/>
</dbReference>
<accession>A0A6G6J7Z3</accession>
<dbReference type="GO" id="GO:0019867">
    <property type="term" value="C:outer membrane"/>
    <property type="evidence" value="ECO:0007669"/>
    <property type="project" value="InterPro"/>
</dbReference>
<feature type="compositionally biased region" description="Gly residues" evidence="1">
    <location>
        <begin position="502"/>
        <end position="544"/>
    </location>
</feature>
<evidence type="ECO:0000313" key="4">
    <source>
        <dbReference type="EMBL" id="QIE91392.1"/>
    </source>
</evidence>
<keyword evidence="4" id="KW-0614">Plasmid</keyword>
<evidence type="ECO:0000256" key="2">
    <source>
        <dbReference type="SAM" id="SignalP"/>
    </source>
</evidence>
<dbReference type="Gene3D" id="2.40.128.130">
    <property type="entry name" value="Autotransporter beta-domain"/>
    <property type="match status" value="1"/>
</dbReference>